<name>A0A4U0ZIY9_9ALTE</name>
<dbReference type="PROSITE" id="PS51078">
    <property type="entry name" value="ICLR_ED"/>
    <property type="match status" value="1"/>
</dbReference>
<evidence type="ECO:0000259" key="6">
    <source>
        <dbReference type="PROSITE" id="PS51077"/>
    </source>
</evidence>
<dbReference type="PROSITE" id="PS51077">
    <property type="entry name" value="HTH_ICLR"/>
    <property type="match status" value="1"/>
</dbReference>
<dbReference type="GO" id="GO:0045892">
    <property type="term" value="P:negative regulation of DNA-templated transcription"/>
    <property type="evidence" value="ECO:0007669"/>
    <property type="project" value="TreeGrafter"/>
</dbReference>
<dbReference type="Pfam" id="PF01614">
    <property type="entry name" value="IclR_C"/>
    <property type="match status" value="1"/>
</dbReference>
<dbReference type="PANTHER" id="PTHR30136:SF24">
    <property type="entry name" value="HTH-TYPE TRANSCRIPTIONAL REPRESSOR ALLR"/>
    <property type="match status" value="1"/>
</dbReference>
<dbReference type="InterPro" id="IPR036390">
    <property type="entry name" value="WH_DNA-bd_sf"/>
</dbReference>
<reference evidence="8 9" key="1">
    <citation type="submission" date="2019-04" db="EMBL/GenBank/DDBJ databases">
        <title>Alteromonas portus sp. nov., an alginate lyase-excreting marine bacterium.</title>
        <authorList>
            <person name="Huang H."/>
            <person name="Mo K."/>
            <person name="Bao S."/>
        </authorList>
    </citation>
    <scope>NUCLEOTIDE SEQUENCE [LARGE SCALE GENOMIC DNA]</scope>
    <source>
        <strain evidence="8 9">HB161718</strain>
    </source>
</reference>
<gene>
    <name evidence="8" type="ORF">E5672_00660</name>
</gene>
<dbReference type="GO" id="GO:0003677">
    <property type="term" value="F:DNA binding"/>
    <property type="evidence" value="ECO:0007669"/>
    <property type="project" value="UniProtKB-KW"/>
</dbReference>
<dbReference type="InterPro" id="IPR050707">
    <property type="entry name" value="HTH_MetabolicPath_Reg"/>
</dbReference>
<dbReference type="InterPro" id="IPR036388">
    <property type="entry name" value="WH-like_DNA-bd_sf"/>
</dbReference>
<dbReference type="SUPFAM" id="SSF46785">
    <property type="entry name" value="Winged helix' DNA-binding domain"/>
    <property type="match status" value="1"/>
</dbReference>
<evidence type="ECO:0000256" key="2">
    <source>
        <dbReference type="ARBA" id="ARBA00023125"/>
    </source>
</evidence>
<dbReference type="InterPro" id="IPR029016">
    <property type="entry name" value="GAF-like_dom_sf"/>
</dbReference>
<dbReference type="RefSeq" id="WP_136780482.1">
    <property type="nucleotide sequence ID" value="NZ_SWCO01000001.1"/>
</dbReference>
<dbReference type="AlphaFoldDB" id="A0A4U0ZIY9"/>
<dbReference type="Pfam" id="PF09339">
    <property type="entry name" value="HTH_IclR"/>
    <property type="match status" value="1"/>
</dbReference>
<dbReference type="SMART" id="SM00346">
    <property type="entry name" value="HTH_ICLR"/>
    <property type="match status" value="1"/>
</dbReference>
<keyword evidence="2" id="KW-0238">DNA-binding</keyword>
<protein>
    <recommendedName>
        <fullName evidence="4">HTH-type transcriptional repressor AllR</fullName>
    </recommendedName>
    <alternativeName>
        <fullName evidence="5">Negative regulator of allantoin and glyoxylate utilization operons</fullName>
    </alternativeName>
</protein>
<evidence type="ECO:0000313" key="8">
    <source>
        <dbReference type="EMBL" id="TKB04637.1"/>
    </source>
</evidence>
<dbReference type="InterPro" id="IPR014757">
    <property type="entry name" value="Tscrpt_reg_IclR_C"/>
</dbReference>
<dbReference type="PANTHER" id="PTHR30136">
    <property type="entry name" value="HELIX-TURN-HELIX TRANSCRIPTIONAL REGULATOR, ICLR FAMILY"/>
    <property type="match status" value="1"/>
</dbReference>
<dbReference type="Gene3D" id="1.10.10.10">
    <property type="entry name" value="Winged helix-like DNA-binding domain superfamily/Winged helix DNA-binding domain"/>
    <property type="match status" value="1"/>
</dbReference>
<proteinExistence type="predicted"/>
<dbReference type="Proteomes" id="UP000305471">
    <property type="component" value="Unassembled WGS sequence"/>
</dbReference>
<organism evidence="8 9">
    <name type="scientific">Alteromonas portus</name>
    <dbReference type="NCBI Taxonomy" id="2565549"/>
    <lineage>
        <taxon>Bacteria</taxon>
        <taxon>Pseudomonadati</taxon>
        <taxon>Pseudomonadota</taxon>
        <taxon>Gammaproteobacteria</taxon>
        <taxon>Alteromonadales</taxon>
        <taxon>Alteromonadaceae</taxon>
        <taxon>Alteromonas/Salinimonas group</taxon>
        <taxon>Alteromonas</taxon>
    </lineage>
</organism>
<dbReference type="InterPro" id="IPR005471">
    <property type="entry name" value="Tscrpt_reg_IclR_N"/>
</dbReference>
<keyword evidence="1" id="KW-0805">Transcription regulation</keyword>
<feature type="domain" description="IclR-ED" evidence="7">
    <location>
        <begin position="70"/>
        <end position="254"/>
    </location>
</feature>
<dbReference type="Gene3D" id="3.30.450.40">
    <property type="match status" value="1"/>
</dbReference>
<keyword evidence="9" id="KW-1185">Reference proteome</keyword>
<evidence type="ECO:0000256" key="5">
    <source>
        <dbReference type="ARBA" id="ARBA00042627"/>
    </source>
</evidence>
<evidence type="ECO:0000256" key="3">
    <source>
        <dbReference type="ARBA" id="ARBA00023163"/>
    </source>
</evidence>
<sequence length="259" mass="28771">MKDCESVSTVDKAIRILLTLANENQEMGTTWLAKKLDIHKATVSRLLIRLADHEFVYKNKETGKYWLGPAIYQLAMTMADVNFNDILHLARAHIDELRDTLQETVTLEVWLGNSTVPTYSAASEHPLKVVLPPGEVLPLHTAAGAKAILSYIHEEKVEILLKGELEAITPNTITDKATLKARLTEYNKQGFATDEEELHLGICAVAVPIFNSIRQPIAAVVVLMPSSRFAEKVNPGLISTLKKKATVIGTEMMKRGIRY</sequence>
<keyword evidence="3" id="KW-0804">Transcription</keyword>
<evidence type="ECO:0000313" key="9">
    <source>
        <dbReference type="Proteomes" id="UP000305471"/>
    </source>
</evidence>
<evidence type="ECO:0000256" key="1">
    <source>
        <dbReference type="ARBA" id="ARBA00023015"/>
    </source>
</evidence>
<dbReference type="SUPFAM" id="SSF55781">
    <property type="entry name" value="GAF domain-like"/>
    <property type="match status" value="1"/>
</dbReference>
<feature type="domain" description="HTH iclR-type" evidence="6">
    <location>
        <begin position="7"/>
        <end position="69"/>
    </location>
</feature>
<dbReference type="GO" id="GO:0003700">
    <property type="term" value="F:DNA-binding transcription factor activity"/>
    <property type="evidence" value="ECO:0007669"/>
    <property type="project" value="TreeGrafter"/>
</dbReference>
<accession>A0A4U0ZIY9</accession>
<dbReference type="EMBL" id="SWCO01000001">
    <property type="protein sequence ID" value="TKB04637.1"/>
    <property type="molecule type" value="Genomic_DNA"/>
</dbReference>
<evidence type="ECO:0000259" key="7">
    <source>
        <dbReference type="PROSITE" id="PS51078"/>
    </source>
</evidence>
<comment type="caution">
    <text evidence="8">The sequence shown here is derived from an EMBL/GenBank/DDBJ whole genome shotgun (WGS) entry which is preliminary data.</text>
</comment>
<dbReference type="OrthoDB" id="9807558at2"/>
<evidence type="ECO:0000256" key="4">
    <source>
        <dbReference type="ARBA" id="ARBA00040379"/>
    </source>
</evidence>